<feature type="transmembrane region" description="Helical" evidence="1">
    <location>
        <begin position="125"/>
        <end position="141"/>
    </location>
</feature>
<sequence>MPNMQSINQNTMSNALPDFRNWGVILRSLLLVNGMVLLGAITLASSWQDILERLIDISALLQPVLLLNLSLLFMLNSWLVRLTYKRGATVVLLLAMSVTLMIYHLGGRLYISTVDYGYFHSWRNALLSSVIASLLLVYFQFRAHALSPALDKARLQALQARIRPHFLFNSINAVLGIVRANPKRAETALEDMADLFRMAMAHDGELVIVRQEVALARQYLALEQLRLGERLKVNWYTDNMPDDALLPPLILQPLLENAVYHGIEPLAEGGIVEIKLYCNGNEMHLEIYNPRQEQGSHHVGNKIALSNIRERLALQFDVEASYKVEIGKDFYRVHIKLPYVKELVQLLPVS</sequence>
<protein>
    <submittedName>
        <fullName evidence="3">Autolysin sensor kinase</fullName>
        <ecNumber evidence="3">2.7.3.-</ecNumber>
    </submittedName>
</protein>
<dbReference type="InterPro" id="IPR036890">
    <property type="entry name" value="HATPase_C_sf"/>
</dbReference>
<keyword evidence="3" id="KW-0808">Transferase</keyword>
<keyword evidence="1" id="KW-1133">Transmembrane helix</keyword>
<dbReference type="SUPFAM" id="SSF55874">
    <property type="entry name" value="ATPase domain of HSP90 chaperone/DNA topoisomerase II/histidine kinase"/>
    <property type="match status" value="1"/>
</dbReference>
<dbReference type="Proteomes" id="UP000839052">
    <property type="component" value="Chromosome"/>
</dbReference>
<dbReference type="InterPro" id="IPR010559">
    <property type="entry name" value="Sig_transdc_His_kin_internal"/>
</dbReference>
<feature type="transmembrane region" description="Helical" evidence="1">
    <location>
        <begin position="87"/>
        <end position="105"/>
    </location>
</feature>
<dbReference type="EC" id="2.7.3.-" evidence="3"/>
<keyword evidence="3" id="KW-0418">Kinase</keyword>
<feature type="transmembrane region" description="Helical" evidence="1">
    <location>
        <begin position="21"/>
        <end position="45"/>
    </location>
</feature>
<evidence type="ECO:0000259" key="2">
    <source>
        <dbReference type="Pfam" id="PF06580"/>
    </source>
</evidence>
<dbReference type="Gene3D" id="3.30.565.10">
    <property type="entry name" value="Histidine kinase-like ATPase, C-terminal domain"/>
    <property type="match status" value="1"/>
</dbReference>
<accession>A0ABM8Z2U5</accession>
<feature type="transmembrane region" description="Helical" evidence="1">
    <location>
        <begin position="57"/>
        <end position="75"/>
    </location>
</feature>
<dbReference type="GO" id="GO:0016301">
    <property type="term" value="F:kinase activity"/>
    <property type="evidence" value="ECO:0007669"/>
    <property type="project" value="UniProtKB-KW"/>
</dbReference>
<name>A0ABM8Z2U5_9PROT</name>
<reference evidence="3 4" key="1">
    <citation type="submission" date="2021-10" db="EMBL/GenBank/DDBJ databases">
        <authorList>
            <person name="Koch H."/>
        </authorList>
    </citation>
    <scope>NUCLEOTIDE SEQUENCE [LARGE SCALE GENOMIC DNA]</scope>
    <source>
        <strain evidence="3">6680</strain>
    </source>
</reference>
<evidence type="ECO:0000256" key="1">
    <source>
        <dbReference type="SAM" id="Phobius"/>
    </source>
</evidence>
<dbReference type="InterPro" id="IPR050640">
    <property type="entry name" value="Bact_2-comp_sensor_kinase"/>
</dbReference>
<evidence type="ECO:0000313" key="4">
    <source>
        <dbReference type="Proteomes" id="UP000839052"/>
    </source>
</evidence>
<dbReference type="PANTHER" id="PTHR34220:SF7">
    <property type="entry name" value="SENSOR HISTIDINE KINASE YPDA"/>
    <property type="match status" value="1"/>
</dbReference>
<proteinExistence type="predicted"/>
<dbReference type="PANTHER" id="PTHR34220">
    <property type="entry name" value="SENSOR HISTIDINE KINASE YPDA"/>
    <property type="match status" value="1"/>
</dbReference>
<evidence type="ECO:0000313" key="3">
    <source>
        <dbReference type="EMBL" id="CAG9934226.1"/>
    </source>
</evidence>
<organism evidence="3 4">
    <name type="scientific">Candidatus Nitrotoga arctica</name>
    <dbReference type="NCBI Taxonomy" id="453162"/>
    <lineage>
        <taxon>Bacteria</taxon>
        <taxon>Pseudomonadati</taxon>
        <taxon>Pseudomonadota</taxon>
        <taxon>Betaproteobacteria</taxon>
        <taxon>Nitrosomonadales</taxon>
        <taxon>Gallionellaceae</taxon>
        <taxon>Candidatus Nitrotoga</taxon>
    </lineage>
</organism>
<dbReference type="EMBL" id="OU912926">
    <property type="protein sequence ID" value="CAG9934226.1"/>
    <property type="molecule type" value="Genomic_DNA"/>
</dbReference>
<keyword evidence="1" id="KW-0472">Membrane</keyword>
<dbReference type="Pfam" id="PF06580">
    <property type="entry name" value="His_kinase"/>
    <property type="match status" value="1"/>
</dbReference>
<gene>
    <name evidence="3" type="ORF">NTG6680_2977</name>
</gene>
<keyword evidence="1" id="KW-0812">Transmembrane</keyword>
<keyword evidence="4" id="KW-1185">Reference proteome</keyword>
<feature type="domain" description="Signal transduction histidine kinase internal region" evidence="2">
    <location>
        <begin position="153"/>
        <end position="231"/>
    </location>
</feature>